<feature type="compositionally biased region" description="Low complexity" evidence="1">
    <location>
        <begin position="93"/>
        <end position="103"/>
    </location>
</feature>
<evidence type="ECO:0000256" key="1">
    <source>
        <dbReference type="SAM" id="MobiDB-lite"/>
    </source>
</evidence>
<protein>
    <submittedName>
        <fullName evidence="4">AlNc14C3G404 protein</fullName>
    </submittedName>
</protein>
<evidence type="ECO:0000256" key="2">
    <source>
        <dbReference type="SAM" id="Phobius"/>
    </source>
</evidence>
<feature type="region of interest" description="Disordered" evidence="1">
    <location>
        <begin position="21"/>
        <end position="196"/>
    </location>
</feature>
<keyword evidence="3" id="KW-0732">Signal</keyword>
<feature type="compositionally biased region" description="Polar residues" evidence="1">
    <location>
        <begin position="153"/>
        <end position="183"/>
    </location>
</feature>
<gene>
    <name evidence="4" type="primary">AlNc14C3G404</name>
    <name evidence="4" type="ORF">ALNC14_004390</name>
</gene>
<reference evidence="4" key="1">
    <citation type="journal article" date="2011" name="PLoS Biol.">
        <title>Gene gain and loss during evolution of obligate parasitism in the white rust pathogen of Arabidopsis thaliana.</title>
        <authorList>
            <person name="Kemen E."/>
            <person name="Gardiner A."/>
            <person name="Schultz-Larsen T."/>
            <person name="Kemen A.C."/>
            <person name="Balmuth A.L."/>
            <person name="Robert-Seilaniantz A."/>
            <person name="Bailey K."/>
            <person name="Holub E."/>
            <person name="Studholme D.J."/>
            <person name="Maclean D."/>
            <person name="Jones J.D."/>
        </authorList>
    </citation>
    <scope>NUCLEOTIDE SEQUENCE</scope>
</reference>
<dbReference type="HOGENOM" id="CLU_654549_0_0_1"/>
<sequence>MWNPLLLLLLLAVVSTLIPLTESPGSSEGDNTFEVIPRVTPNDNETDSKPPKPQTSPPTANTQPDPTPESDEPQQELVSSYAAPAPSDTSKQTSGPPSTSPSPHGAWTTPELWNPSPGGTTPSPSPQYKKSTSKDPDVIHYVYQPAIRDDEQSPTNGSSYDSAGQPLQQDMRNGTLSTPNSLHGATPSPPATNAPFTNDTSLHMSAFLIIMHVIMFMLVVAVISALIVVVILLCPRIRYNEPLHQSANTVVLSPKSIHSTHSSDTVGRPTPSIQSVGTATSHQYNKLSSVRNNRDNYAIPVSVPIQQSYPTYAQYSNEGQYEQQKDSFVWASAVEPGKNQTIITSNPTYISARESVGDLSLFAQTTSTKRTNKNPIHEEYQSPLSMSSLGGCSGMSDISACVDYRAADVRPRVDVRPPNN</sequence>
<dbReference type="AlphaFoldDB" id="F0VZS5"/>
<keyword evidence="2" id="KW-0812">Transmembrane</keyword>
<name>F0VZS5_9STRA</name>
<organism evidence="4">
    <name type="scientific">Albugo laibachii Nc14</name>
    <dbReference type="NCBI Taxonomy" id="890382"/>
    <lineage>
        <taxon>Eukaryota</taxon>
        <taxon>Sar</taxon>
        <taxon>Stramenopiles</taxon>
        <taxon>Oomycota</taxon>
        <taxon>Peronosporomycetes</taxon>
        <taxon>Albuginales</taxon>
        <taxon>Albuginaceae</taxon>
        <taxon>Albugo</taxon>
    </lineage>
</organism>
<reference evidence="4" key="2">
    <citation type="submission" date="2011-02" db="EMBL/GenBank/DDBJ databases">
        <authorList>
            <person name="MacLean D."/>
        </authorList>
    </citation>
    <scope>NUCLEOTIDE SEQUENCE</scope>
</reference>
<evidence type="ECO:0000256" key="3">
    <source>
        <dbReference type="SAM" id="SignalP"/>
    </source>
</evidence>
<evidence type="ECO:0000313" key="4">
    <source>
        <dbReference type="EMBL" id="CCA14296.1"/>
    </source>
</evidence>
<keyword evidence="2" id="KW-0472">Membrane</keyword>
<keyword evidence="2" id="KW-1133">Transmembrane helix</keyword>
<feature type="signal peptide" evidence="3">
    <location>
        <begin position="1"/>
        <end position="16"/>
    </location>
</feature>
<feature type="chain" id="PRO_5003259028" evidence="3">
    <location>
        <begin position="17"/>
        <end position="420"/>
    </location>
</feature>
<proteinExistence type="predicted"/>
<dbReference type="EMBL" id="FR824048">
    <property type="protein sequence ID" value="CCA14296.1"/>
    <property type="molecule type" value="Genomic_DNA"/>
</dbReference>
<accession>F0VZS5</accession>
<feature type="transmembrane region" description="Helical" evidence="2">
    <location>
        <begin position="206"/>
        <end position="234"/>
    </location>
</feature>